<reference evidence="1 2" key="1">
    <citation type="submission" date="2019-02" db="EMBL/GenBank/DDBJ databases">
        <title>Deep-cultivation of Planctomycetes and their phenomic and genomic characterization uncovers novel biology.</title>
        <authorList>
            <person name="Wiegand S."/>
            <person name="Jogler M."/>
            <person name="Boedeker C."/>
            <person name="Pinto D."/>
            <person name="Vollmers J."/>
            <person name="Rivas-Marin E."/>
            <person name="Kohn T."/>
            <person name="Peeters S.H."/>
            <person name="Heuer A."/>
            <person name="Rast P."/>
            <person name="Oberbeckmann S."/>
            <person name="Bunk B."/>
            <person name="Jeske O."/>
            <person name="Meyerdierks A."/>
            <person name="Storesund J.E."/>
            <person name="Kallscheuer N."/>
            <person name="Luecker S."/>
            <person name="Lage O.M."/>
            <person name="Pohl T."/>
            <person name="Merkel B.J."/>
            <person name="Hornburger P."/>
            <person name="Mueller R.-W."/>
            <person name="Bruemmer F."/>
            <person name="Labrenz M."/>
            <person name="Spormann A.M."/>
            <person name="Op den Camp H."/>
            <person name="Overmann J."/>
            <person name="Amann R."/>
            <person name="Jetten M.S.M."/>
            <person name="Mascher T."/>
            <person name="Medema M.H."/>
            <person name="Devos D.P."/>
            <person name="Kaster A.-K."/>
            <person name="Ovreas L."/>
            <person name="Rohde M."/>
            <person name="Galperin M.Y."/>
            <person name="Jogler C."/>
        </authorList>
    </citation>
    <scope>NUCLEOTIDE SEQUENCE [LARGE SCALE GENOMIC DNA]</scope>
    <source>
        <strain evidence="1 2">Poly30</strain>
    </source>
</reference>
<keyword evidence="2" id="KW-1185">Reference proteome</keyword>
<dbReference type="EMBL" id="CP036434">
    <property type="protein sequence ID" value="QDV10121.1"/>
    <property type="molecule type" value="Genomic_DNA"/>
</dbReference>
<evidence type="ECO:0000313" key="1">
    <source>
        <dbReference type="EMBL" id="QDV10121.1"/>
    </source>
</evidence>
<proteinExistence type="predicted"/>
<dbReference type="InterPro" id="IPR031876">
    <property type="entry name" value="DUF4760"/>
</dbReference>
<dbReference type="RefSeq" id="WP_145205752.1">
    <property type="nucleotide sequence ID" value="NZ_CP036434.1"/>
</dbReference>
<sequence length="144" mass="16499">MSHLHDDADGPGPEDAQVVLKLYELRREEVMRASRDTLIRWTPKSYADLAAITQFDHEHNAAFRQVSSYFEMAYGLARRGAAHPELVVEWCGEGILLFAKIHPYLAEFREKASPTAFRNAEWVTENTEAGAARLKMFLDRFKTK</sequence>
<evidence type="ECO:0000313" key="2">
    <source>
        <dbReference type="Proteomes" id="UP000320390"/>
    </source>
</evidence>
<accession>A0A518F1A0</accession>
<dbReference type="Pfam" id="PF15956">
    <property type="entry name" value="DUF4760"/>
    <property type="match status" value="1"/>
</dbReference>
<name>A0A518F1A0_9BACT</name>
<organism evidence="1 2">
    <name type="scientific">Saltatorellus ferox</name>
    <dbReference type="NCBI Taxonomy" id="2528018"/>
    <lineage>
        <taxon>Bacteria</taxon>
        <taxon>Pseudomonadati</taxon>
        <taxon>Planctomycetota</taxon>
        <taxon>Planctomycetia</taxon>
        <taxon>Planctomycetia incertae sedis</taxon>
        <taxon>Saltatorellus</taxon>
    </lineage>
</organism>
<dbReference type="AlphaFoldDB" id="A0A518F1A0"/>
<gene>
    <name evidence="1" type="ORF">Poly30_56830</name>
</gene>
<dbReference type="OrthoDB" id="128879at2"/>
<dbReference type="Proteomes" id="UP000320390">
    <property type="component" value="Chromosome"/>
</dbReference>
<protein>
    <submittedName>
        <fullName evidence="1">Uncharacterized protein</fullName>
    </submittedName>
</protein>